<name>A0AAD8YM45_9STRA</name>
<proteinExistence type="predicted"/>
<feature type="region of interest" description="Disordered" evidence="1">
    <location>
        <begin position="36"/>
        <end position="67"/>
    </location>
</feature>
<dbReference type="AlphaFoldDB" id="A0AAD8YM45"/>
<dbReference type="PROSITE" id="PS00636">
    <property type="entry name" value="DNAJ_1"/>
    <property type="match status" value="1"/>
</dbReference>
<protein>
    <submittedName>
        <fullName evidence="5">DnaJ domain-containing protein</fullName>
    </submittedName>
</protein>
<keyword evidence="2" id="KW-1133">Transmembrane helix</keyword>
<evidence type="ECO:0000256" key="2">
    <source>
        <dbReference type="SAM" id="Phobius"/>
    </source>
</evidence>
<keyword evidence="2" id="KW-0472">Membrane</keyword>
<dbReference type="Pfam" id="PF00226">
    <property type="entry name" value="DnaJ"/>
    <property type="match status" value="1"/>
</dbReference>
<dbReference type="PROSITE" id="PS50076">
    <property type="entry name" value="DNAJ_2"/>
    <property type="match status" value="1"/>
</dbReference>
<dbReference type="Gene3D" id="1.10.287.110">
    <property type="entry name" value="DnaJ domain"/>
    <property type="match status" value="1"/>
</dbReference>
<evidence type="ECO:0000313" key="6">
    <source>
        <dbReference type="Proteomes" id="UP001224775"/>
    </source>
</evidence>
<gene>
    <name evidence="5" type="ORF">QTG54_000852</name>
</gene>
<feature type="signal peptide" evidence="3">
    <location>
        <begin position="1"/>
        <end position="19"/>
    </location>
</feature>
<evidence type="ECO:0000259" key="4">
    <source>
        <dbReference type="PROSITE" id="PS50076"/>
    </source>
</evidence>
<dbReference type="PANTHER" id="PTHR44094">
    <property type="entry name" value="DNAJ HEAT SHOCK N-TERMINAL DOMAIN-CONTAINING PROTEIN"/>
    <property type="match status" value="1"/>
</dbReference>
<feature type="domain" description="J" evidence="4">
    <location>
        <begin position="211"/>
        <end position="278"/>
    </location>
</feature>
<sequence>MFYYLALLLSLHAICLSPGWQPSAYVLVLADETYTRTPPSSSRVKDNKSRQSRKERQDDYDDDEHNYLSSPQISALFVTRKPRDIFEGMRAAVSNIVRGSFYGVTGLLVSPLTGGLGGGIAGLVMGTITGVLLGISMPLLGFMLSVYQLARGFISTPEAVKGFLDCKLFDELTRTWQEYSLDDDLEEIKSAIKAEKSQTNNSSRRRVKDTEYYDLLGLQTDASSSEIRAAYRKKAREVHPDKVDKSMREAAEEKFREISAAYQTLSDPNNRARYDSSGVGSDGDSELALDPYVFFSVLFGSEHVEPYVGELSIASTFDSLLRLSKRGESTASFESMEDFKAAVGWNVHVLRTRKREADIAIHLRTRINDYVEGFLTLDAFKDSCYEEAATIAKEASGARYLLAIGPAMVAEANYFLGYRKSVVKWRGPVGNLKKKMLKLRRKASMYKSIVYTAKESFGIISSECPEENLQHEGGVSMTCLSNTMPLILEMAWKINYLDITTTLSGACQKLFYDANILSKEERLLRAQAVHILGTQFYLVGLQEAGNATVSSVDEIKDRANAAFAESMKRGNAD</sequence>
<dbReference type="Proteomes" id="UP001224775">
    <property type="component" value="Unassembled WGS sequence"/>
</dbReference>
<dbReference type="InterPro" id="IPR018253">
    <property type="entry name" value="DnaJ_domain_CS"/>
</dbReference>
<accession>A0AAD8YM45</accession>
<dbReference type="InterPro" id="IPR052423">
    <property type="entry name" value="EMIR"/>
</dbReference>
<feature type="compositionally biased region" description="Basic and acidic residues" evidence="1">
    <location>
        <begin position="43"/>
        <end position="57"/>
    </location>
</feature>
<dbReference type="PANTHER" id="PTHR44094:SF8">
    <property type="entry name" value="DNAJ HEAT SHOCK N-TERMINAL DOMAIN-CONTAINING PROTEIN-RELATED"/>
    <property type="match status" value="1"/>
</dbReference>
<dbReference type="SMART" id="SM00271">
    <property type="entry name" value="DnaJ"/>
    <property type="match status" value="1"/>
</dbReference>
<feature type="chain" id="PRO_5041934602" evidence="3">
    <location>
        <begin position="20"/>
        <end position="573"/>
    </location>
</feature>
<keyword evidence="2" id="KW-0812">Transmembrane</keyword>
<evidence type="ECO:0000256" key="1">
    <source>
        <dbReference type="SAM" id="MobiDB-lite"/>
    </source>
</evidence>
<organism evidence="5 6">
    <name type="scientific">Skeletonema marinoi</name>
    <dbReference type="NCBI Taxonomy" id="267567"/>
    <lineage>
        <taxon>Eukaryota</taxon>
        <taxon>Sar</taxon>
        <taxon>Stramenopiles</taxon>
        <taxon>Ochrophyta</taxon>
        <taxon>Bacillariophyta</taxon>
        <taxon>Coscinodiscophyceae</taxon>
        <taxon>Thalassiosirophycidae</taxon>
        <taxon>Thalassiosirales</taxon>
        <taxon>Skeletonemataceae</taxon>
        <taxon>Skeletonema</taxon>
        <taxon>Skeletonema marinoi-dohrnii complex</taxon>
    </lineage>
</organism>
<dbReference type="InterPro" id="IPR001623">
    <property type="entry name" value="DnaJ_domain"/>
</dbReference>
<evidence type="ECO:0000313" key="5">
    <source>
        <dbReference type="EMBL" id="KAK1748913.1"/>
    </source>
</evidence>
<keyword evidence="3" id="KW-0732">Signal</keyword>
<dbReference type="CDD" id="cd06257">
    <property type="entry name" value="DnaJ"/>
    <property type="match status" value="1"/>
</dbReference>
<evidence type="ECO:0000256" key="3">
    <source>
        <dbReference type="SAM" id="SignalP"/>
    </source>
</evidence>
<keyword evidence="6" id="KW-1185">Reference proteome</keyword>
<comment type="caution">
    <text evidence="5">The sequence shown here is derived from an EMBL/GenBank/DDBJ whole genome shotgun (WGS) entry which is preliminary data.</text>
</comment>
<dbReference type="InterPro" id="IPR026894">
    <property type="entry name" value="DnaJ_X"/>
</dbReference>
<dbReference type="EMBL" id="JATAAI010000001">
    <property type="protein sequence ID" value="KAK1748913.1"/>
    <property type="molecule type" value="Genomic_DNA"/>
</dbReference>
<dbReference type="PRINTS" id="PR00625">
    <property type="entry name" value="JDOMAIN"/>
</dbReference>
<feature type="transmembrane region" description="Helical" evidence="2">
    <location>
        <begin position="120"/>
        <end position="144"/>
    </location>
</feature>
<reference evidence="5" key="1">
    <citation type="submission" date="2023-06" db="EMBL/GenBank/DDBJ databases">
        <title>Survivors Of The Sea: Transcriptome response of Skeletonema marinoi to long-term dormancy.</title>
        <authorList>
            <person name="Pinder M.I.M."/>
            <person name="Kourtchenko O."/>
            <person name="Robertson E.K."/>
            <person name="Larsson T."/>
            <person name="Maumus F."/>
            <person name="Osuna-Cruz C.M."/>
            <person name="Vancaester E."/>
            <person name="Stenow R."/>
            <person name="Vandepoele K."/>
            <person name="Ploug H."/>
            <person name="Bruchert V."/>
            <person name="Godhe A."/>
            <person name="Topel M."/>
        </authorList>
    </citation>
    <scope>NUCLEOTIDE SEQUENCE</scope>
    <source>
        <strain evidence="5">R05AC</strain>
    </source>
</reference>
<dbReference type="Pfam" id="PF14308">
    <property type="entry name" value="DnaJ-X"/>
    <property type="match status" value="1"/>
</dbReference>
<dbReference type="InterPro" id="IPR036869">
    <property type="entry name" value="J_dom_sf"/>
</dbReference>
<dbReference type="SUPFAM" id="SSF46565">
    <property type="entry name" value="Chaperone J-domain"/>
    <property type="match status" value="1"/>
</dbReference>